<accession>A0A073AVW0</accession>
<gene>
    <name evidence="4" type="ORF">GU90_15680</name>
</gene>
<feature type="domain" description="PAS" evidence="1">
    <location>
        <begin position="19"/>
        <end position="80"/>
    </location>
</feature>
<name>A0A073AVW0_9PSEU</name>
<dbReference type="CDD" id="cd00130">
    <property type="entry name" value="PAS"/>
    <property type="match status" value="2"/>
</dbReference>
<dbReference type="Gene3D" id="3.30.70.270">
    <property type="match status" value="1"/>
</dbReference>
<dbReference type="NCBIfam" id="TIGR00229">
    <property type="entry name" value="sensory_box"/>
    <property type="match status" value="2"/>
</dbReference>
<dbReference type="NCBIfam" id="TIGR00254">
    <property type="entry name" value="GGDEF"/>
    <property type="match status" value="1"/>
</dbReference>
<reference evidence="4 5" key="1">
    <citation type="submission" date="2014-06" db="EMBL/GenBank/DDBJ databases">
        <title>Saccharopolyspora rectivirgula DSM-43113 Genome sequencing.</title>
        <authorList>
            <person name="Barrera C."/>
            <person name="Millon L."/>
            <person name="Rognon B."/>
            <person name="Zaugg C."/>
            <person name="Monod M."/>
        </authorList>
    </citation>
    <scope>NUCLEOTIDE SEQUENCE [LARGE SCALE GENOMIC DNA]</scope>
    <source>
        <strain evidence="4 5">DSM 43113</strain>
    </source>
</reference>
<evidence type="ECO:0000259" key="1">
    <source>
        <dbReference type="PROSITE" id="PS50112"/>
    </source>
</evidence>
<dbReference type="SUPFAM" id="SSF55785">
    <property type="entry name" value="PYP-like sensor domain (PAS domain)"/>
    <property type="match status" value="2"/>
</dbReference>
<dbReference type="InterPro" id="IPR000160">
    <property type="entry name" value="GGDEF_dom"/>
</dbReference>
<dbReference type="STRING" id="28042.GU90_15680"/>
<comment type="caution">
    <text evidence="4">The sequence shown here is derived from an EMBL/GenBank/DDBJ whole genome shotgun (WGS) entry which is preliminary data.</text>
</comment>
<dbReference type="AlphaFoldDB" id="A0A073AVW0"/>
<dbReference type="SMART" id="SM00091">
    <property type="entry name" value="PAS"/>
    <property type="match status" value="2"/>
</dbReference>
<dbReference type="SMART" id="SM00086">
    <property type="entry name" value="PAC"/>
    <property type="match status" value="2"/>
</dbReference>
<dbReference type="InterPro" id="IPR035965">
    <property type="entry name" value="PAS-like_dom_sf"/>
</dbReference>
<dbReference type="InterPro" id="IPR000014">
    <property type="entry name" value="PAS"/>
</dbReference>
<keyword evidence="5" id="KW-1185">Reference proteome</keyword>
<dbReference type="InterPro" id="IPR000700">
    <property type="entry name" value="PAS-assoc_C"/>
</dbReference>
<dbReference type="Pfam" id="PF00989">
    <property type="entry name" value="PAS"/>
    <property type="match status" value="1"/>
</dbReference>
<dbReference type="Proteomes" id="UP000031419">
    <property type="component" value="Unassembled WGS sequence"/>
</dbReference>
<dbReference type="PROSITE" id="PS50112">
    <property type="entry name" value="PAS"/>
    <property type="match status" value="2"/>
</dbReference>
<evidence type="ECO:0000259" key="2">
    <source>
        <dbReference type="PROSITE" id="PS50113"/>
    </source>
</evidence>
<dbReference type="GO" id="GO:0006355">
    <property type="term" value="P:regulation of DNA-templated transcription"/>
    <property type="evidence" value="ECO:0007669"/>
    <property type="project" value="InterPro"/>
</dbReference>
<dbReference type="InterPro" id="IPR052155">
    <property type="entry name" value="Biofilm_reg_signaling"/>
</dbReference>
<dbReference type="eggNOG" id="COG2199">
    <property type="taxonomic scope" value="Bacteria"/>
</dbReference>
<proteinExistence type="predicted"/>
<evidence type="ECO:0000313" key="4">
    <source>
        <dbReference type="EMBL" id="KEI43486.1"/>
    </source>
</evidence>
<feature type="domain" description="PAC" evidence="2">
    <location>
        <begin position="84"/>
        <end position="136"/>
    </location>
</feature>
<dbReference type="PANTHER" id="PTHR44757:SF2">
    <property type="entry name" value="BIOFILM ARCHITECTURE MAINTENANCE PROTEIN MBAA"/>
    <property type="match status" value="1"/>
</dbReference>
<dbReference type="InterPro" id="IPR013767">
    <property type="entry name" value="PAS_fold"/>
</dbReference>
<dbReference type="PROSITE" id="PS50113">
    <property type="entry name" value="PAC"/>
    <property type="match status" value="1"/>
</dbReference>
<dbReference type="InterPro" id="IPR043128">
    <property type="entry name" value="Rev_trsase/Diguanyl_cyclase"/>
</dbReference>
<feature type="domain" description="PAS" evidence="1">
    <location>
        <begin position="130"/>
        <end position="174"/>
    </location>
</feature>
<dbReference type="SMART" id="SM00267">
    <property type="entry name" value="GGDEF"/>
    <property type="match status" value="1"/>
</dbReference>
<feature type="domain" description="GGDEF" evidence="3">
    <location>
        <begin position="292"/>
        <end position="417"/>
    </location>
</feature>
<evidence type="ECO:0000313" key="5">
    <source>
        <dbReference type="Proteomes" id="UP000031419"/>
    </source>
</evidence>
<dbReference type="CDD" id="cd01949">
    <property type="entry name" value="GGDEF"/>
    <property type="match status" value="1"/>
</dbReference>
<organism evidence="4 5">
    <name type="scientific">Saccharopolyspora rectivirgula</name>
    <dbReference type="NCBI Taxonomy" id="28042"/>
    <lineage>
        <taxon>Bacteria</taxon>
        <taxon>Bacillati</taxon>
        <taxon>Actinomycetota</taxon>
        <taxon>Actinomycetes</taxon>
        <taxon>Pseudonocardiales</taxon>
        <taxon>Pseudonocardiaceae</taxon>
        <taxon>Saccharopolyspora</taxon>
    </lineage>
</organism>
<dbReference type="RefSeq" id="WP_029722476.1">
    <property type="nucleotide sequence ID" value="NZ_JAJUIW010000016.1"/>
</dbReference>
<dbReference type="InterPro" id="IPR013655">
    <property type="entry name" value="PAS_fold_3"/>
</dbReference>
<dbReference type="Pfam" id="PF00990">
    <property type="entry name" value="GGDEF"/>
    <property type="match status" value="1"/>
</dbReference>
<protein>
    <submittedName>
        <fullName evidence="4">Diguanylate cyclase</fullName>
    </submittedName>
</protein>
<dbReference type="PROSITE" id="PS50887">
    <property type="entry name" value="GGDEF"/>
    <property type="match status" value="1"/>
</dbReference>
<dbReference type="InterPro" id="IPR029787">
    <property type="entry name" value="Nucleotide_cyclase"/>
</dbReference>
<dbReference type="PANTHER" id="PTHR44757">
    <property type="entry name" value="DIGUANYLATE CYCLASE DGCP"/>
    <property type="match status" value="1"/>
</dbReference>
<sequence>MEREGRTSISGVAWETLWEQASGPMVLLDLQGRVEQANPALCRMLGYAEEELIGLASGDVTYPEDPVIDREVIEQKVRDGTRSFAQEKRLVRSDGSVVWALIDHTIINRPDGTPQLIIAQLSDITARVEAEDLWRQTLINAPIGMALLDLHTHLIEVNDRFCELIGYRREELVGSRGLELVYTGYQKPVEDLFAGFRAGRTRTSSTEICVRHRDGQPFWIKARFSALLGADDQPIHVVGQYEPLGVDSRVSEERLVELTRMALHDPLTGLANRALLLDRFQQELAGLSDRPGALAVLLIDLDGLKTINDRHGHEAGDRFLQAAARELQDSVRSADTVARVGGDEFVVLANVTDEFQAEGLRSRIDQRLNADSRAMGKNIRLGASVGMTVASDSTASTQELLARADRDMYARKGSGAR</sequence>
<dbReference type="OrthoDB" id="23692at2"/>
<dbReference type="Gene3D" id="3.30.450.20">
    <property type="entry name" value="PAS domain"/>
    <property type="match status" value="2"/>
</dbReference>
<dbReference type="InterPro" id="IPR001610">
    <property type="entry name" value="PAC"/>
</dbReference>
<dbReference type="Pfam" id="PF08447">
    <property type="entry name" value="PAS_3"/>
    <property type="match status" value="1"/>
</dbReference>
<dbReference type="SUPFAM" id="SSF55073">
    <property type="entry name" value="Nucleotide cyclase"/>
    <property type="match status" value="1"/>
</dbReference>
<dbReference type="EMBL" id="JNVU01000038">
    <property type="protein sequence ID" value="KEI43486.1"/>
    <property type="molecule type" value="Genomic_DNA"/>
</dbReference>
<evidence type="ECO:0000259" key="3">
    <source>
        <dbReference type="PROSITE" id="PS50887"/>
    </source>
</evidence>